<sequence length="308" mass="33054">MQSPGVPSGPAIKTSQAFLDPLDTLAFAAELGFFKGRGGGQKSQLVHLSPSPVSLMKMEPDLLMTLADPGIKPDRDPLLGLGQHLHGKYLLLETPLGPARPSPELVLLPRSPPGALILPGAGEQTSLVLEQVLSGMEMAEGGSSGHQTFFSESPLEYLYGKEEEEEEQGLADQPVNGGEGHPGVEDHQDCCNQPSLDVDLRLVPVEDEALALQLSTEPPAEEEQVAVVSLSLAESLDPQDLQLVVREDVEELSQEETFSQTPEEPLLQAQEDSILDTAPSPKEPPLDRLPLDSPWTQGMEGCEPPNCQ</sequence>
<feature type="region of interest" description="Disordered" evidence="1">
    <location>
        <begin position="162"/>
        <end position="188"/>
    </location>
</feature>
<reference evidence="2 3" key="1">
    <citation type="journal article" date="2022" name="Gigascience">
        <title>A chromosome-level genome assembly and annotation of the desert horned lizard, Phrynosoma platyrhinos, provides insight into chromosomal rearrangements among reptiles.</title>
        <authorList>
            <person name="Koochekian N."/>
            <person name="Ascanio A."/>
            <person name="Farleigh K."/>
            <person name="Card D.C."/>
            <person name="Schield D.R."/>
            <person name="Castoe T.A."/>
            <person name="Jezkova T."/>
        </authorList>
    </citation>
    <scope>NUCLEOTIDE SEQUENCE [LARGE SCALE GENOMIC DNA]</scope>
    <source>
        <strain evidence="2">NK-2021</strain>
    </source>
</reference>
<evidence type="ECO:0000313" key="3">
    <source>
        <dbReference type="Proteomes" id="UP000826234"/>
    </source>
</evidence>
<comment type="caution">
    <text evidence="2">The sequence shown here is derived from an EMBL/GenBank/DDBJ whole genome shotgun (WGS) entry which is preliminary data.</text>
</comment>
<dbReference type="Proteomes" id="UP000826234">
    <property type="component" value="Unassembled WGS sequence"/>
</dbReference>
<gene>
    <name evidence="2" type="ORF">JD844_019665</name>
</gene>
<evidence type="ECO:0000313" key="2">
    <source>
        <dbReference type="EMBL" id="KAH0631824.1"/>
    </source>
</evidence>
<feature type="region of interest" description="Disordered" evidence="1">
    <location>
        <begin position="252"/>
        <end position="308"/>
    </location>
</feature>
<organism evidence="2 3">
    <name type="scientific">Phrynosoma platyrhinos</name>
    <name type="common">Desert horned lizard</name>
    <dbReference type="NCBI Taxonomy" id="52577"/>
    <lineage>
        <taxon>Eukaryota</taxon>
        <taxon>Metazoa</taxon>
        <taxon>Chordata</taxon>
        <taxon>Craniata</taxon>
        <taxon>Vertebrata</taxon>
        <taxon>Euteleostomi</taxon>
        <taxon>Lepidosauria</taxon>
        <taxon>Squamata</taxon>
        <taxon>Bifurcata</taxon>
        <taxon>Unidentata</taxon>
        <taxon>Episquamata</taxon>
        <taxon>Toxicofera</taxon>
        <taxon>Iguania</taxon>
        <taxon>Phrynosomatidae</taxon>
        <taxon>Phrynosomatinae</taxon>
        <taxon>Phrynosoma</taxon>
    </lineage>
</organism>
<evidence type="ECO:0000256" key="1">
    <source>
        <dbReference type="SAM" id="MobiDB-lite"/>
    </source>
</evidence>
<keyword evidence="3" id="KW-1185">Reference proteome</keyword>
<feature type="non-terminal residue" evidence="2">
    <location>
        <position position="308"/>
    </location>
</feature>
<protein>
    <submittedName>
        <fullName evidence="2">Uncharacterized protein</fullName>
    </submittedName>
</protein>
<accession>A0ABQ7TQ49</accession>
<name>A0ABQ7TQ49_PHRPL</name>
<dbReference type="EMBL" id="JAIPUX010000026">
    <property type="protein sequence ID" value="KAH0631824.1"/>
    <property type="molecule type" value="Genomic_DNA"/>
</dbReference>
<proteinExistence type="predicted"/>